<dbReference type="RefSeq" id="WP_034165339.1">
    <property type="nucleotide sequence ID" value="NZ_AP028982.1"/>
</dbReference>
<accession>A0ABY8SEU1</accession>
<protein>
    <submittedName>
        <fullName evidence="1">Uncharacterized protein</fullName>
    </submittedName>
</protein>
<evidence type="ECO:0000313" key="1">
    <source>
        <dbReference type="EMBL" id="WHP82348.1"/>
    </source>
</evidence>
<dbReference type="Proteomes" id="UP001238370">
    <property type="component" value="Chromosome"/>
</dbReference>
<dbReference type="GeneID" id="80988371"/>
<name>A0ABY8SEU1_9GAMM</name>
<sequence length="172" mass="19449">MNNTIQASPHSSEESSIPNKTIKLLTRYKISSKHVRACVKLEFSSLSGEIATHEPPERTPITHGLIVKECRIPPAPKFPTNPRLHWGVGKVPKFHAFQFIAVLDDRIGIAPLSDKTRETLQSAVYAFFGTHWKIAKMITGRSRKTTVRAQRHQVRNSREIGSGLRGGRMRMW</sequence>
<proteinExistence type="predicted"/>
<gene>
    <name evidence="1" type="ORF">MQ095_11065</name>
</gene>
<keyword evidence="2" id="KW-1185">Reference proteome</keyword>
<evidence type="ECO:0000313" key="2">
    <source>
        <dbReference type="Proteomes" id="UP001238370"/>
    </source>
</evidence>
<organism evidence="1 2">
    <name type="scientific">Edwardsiella anguillarum</name>
    <dbReference type="NCBI Taxonomy" id="1821960"/>
    <lineage>
        <taxon>Bacteria</taxon>
        <taxon>Pseudomonadati</taxon>
        <taxon>Pseudomonadota</taxon>
        <taxon>Gammaproteobacteria</taxon>
        <taxon>Enterobacterales</taxon>
        <taxon>Hafniaceae</taxon>
        <taxon>Edwardsiella</taxon>
    </lineage>
</organism>
<dbReference type="EMBL" id="CP094302">
    <property type="protein sequence ID" value="WHP82348.1"/>
    <property type="molecule type" value="Genomic_DNA"/>
</dbReference>
<reference evidence="1 2" key="1">
    <citation type="submission" date="2022-03" db="EMBL/GenBank/DDBJ databases">
        <title>Survey of Intraspecific Variation of Edwardsiella anguillarum Isolates from Non-Anguillid Fish Host Originating from Varied Geographic Locations.</title>
        <authorList>
            <person name="Armwood A.R."/>
            <person name="Woodyard E."/>
            <person name="Waldbieser G.C."/>
            <person name="Camus A.C."/>
            <person name="Divya D."/>
            <person name="Tekedar H."/>
            <person name="Soto E."/>
            <person name="Stein C."/>
            <person name="Ucko M."/>
            <person name="Ware C."/>
            <person name="Griffin M.J."/>
        </authorList>
    </citation>
    <scope>NUCLEOTIDE SEQUENCE [LARGE SCALE GENOMIC DNA]</scope>
    <source>
        <strain evidence="1 2">R18-35-2</strain>
    </source>
</reference>